<comment type="caution">
    <text evidence="1">The sequence shown here is derived from an EMBL/GenBank/DDBJ whole genome shotgun (WGS) entry which is preliminary data.</text>
</comment>
<dbReference type="AlphaFoldDB" id="A0A9P6TCI3"/>
<dbReference type="OrthoDB" id="2506870at2759"/>
<sequence>EKQAIKCVINVQHACAEARCEVKKSKPRIIERNMTATGLPITTHKLDNRYILHFGALYSSEVH</sequence>
<evidence type="ECO:0000313" key="1">
    <source>
        <dbReference type="EMBL" id="KAG0147396.1"/>
    </source>
</evidence>
<accession>A0A9P6TCI3</accession>
<proteinExistence type="predicted"/>
<evidence type="ECO:0000313" key="2">
    <source>
        <dbReference type="Proteomes" id="UP000886653"/>
    </source>
</evidence>
<reference evidence="1" key="1">
    <citation type="submission" date="2013-11" db="EMBL/GenBank/DDBJ databases">
        <title>Genome sequence of the fusiform rust pathogen reveals effectors for host alternation and coevolution with pine.</title>
        <authorList>
            <consortium name="DOE Joint Genome Institute"/>
            <person name="Smith K."/>
            <person name="Pendleton A."/>
            <person name="Kubisiak T."/>
            <person name="Anderson C."/>
            <person name="Salamov A."/>
            <person name="Aerts A."/>
            <person name="Riley R."/>
            <person name="Clum A."/>
            <person name="Lindquist E."/>
            <person name="Ence D."/>
            <person name="Campbell M."/>
            <person name="Kronenberg Z."/>
            <person name="Feau N."/>
            <person name="Dhillon B."/>
            <person name="Hamelin R."/>
            <person name="Burleigh J."/>
            <person name="Smith J."/>
            <person name="Yandell M."/>
            <person name="Nelson C."/>
            <person name="Grigoriev I."/>
            <person name="Davis J."/>
        </authorList>
    </citation>
    <scope>NUCLEOTIDE SEQUENCE</scope>
    <source>
        <strain evidence="1">G11</strain>
    </source>
</reference>
<protein>
    <submittedName>
        <fullName evidence="1">Uncharacterized protein</fullName>
    </submittedName>
</protein>
<dbReference type="Proteomes" id="UP000886653">
    <property type="component" value="Unassembled WGS sequence"/>
</dbReference>
<feature type="non-terminal residue" evidence="1">
    <location>
        <position position="1"/>
    </location>
</feature>
<organism evidence="1 2">
    <name type="scientific">Cronartium quercuum f. sp. fusiforme G11</name>
    <dbReference type="NCBI Taxonomy" id="708437"/>
    <lineage>
        <taxon>Eukaryota</taxon>
        <taxon>Fungi</taxon>
        <taxon>Dikarya</taxon>
        <taxon>Basidiomycota</taxon>
        <taxon>Pucciniomycotina</taxon>
        <taxon>Pucciniomycetes</taxon>
        <taxon>Pucciniales</taxon>
        <taxon>Coleosporiaceae</taxon>
        <taxon>Cronartium</taxon>
    </lineage>
</organism>
<gene>
    <name evidence="1" type="ORF">CROQUDRAFT_42960</name>
</gene>
<dbReference type="EMBL" id="MU167248">
    <property type="protein sequence ID" value="KAG0147396.1"/>
    <property type="molecule type" value="Genomic_DNA"/>
</dbReference>
<name>A0A9P6TCI3_9BASI</name>
<keyword evidence="2" id="KW-1185">Reference proteome</keyword>